<gene>
    <name evidence="1" type="ORF">GRI38_10540</name>
</gene>
<dbReference type="RefSeq" id="WP_160683460.1">
    <property type="nucleotide sequence ID" value="NZ_WTYW01000003.1"/>
</dbReference>
<dbReference type="OrthoDB" id="5354021at2"/>
<dbReference type="Gene3D" id="3.90.550.20">
    <property type="match status" value="1"/>
</dbReference>
<dbReference type="Proteomes" id="UP000433104">
    <property type="component" value="Unassembled WGS sequence"/>
</dbReference>
<dbReference type="EMBL" id="WTYW01000003">
    <property type="protein sequence ID" value="MXO86462.1"/>
    <property type="molecule type" value="Genomic_DNA"/>
</dbReference>
<organism evidence="1 2">
    <name type="scientific">Parapontixanthobacter aurantiacus</name>
    <dbReference type="NCBI Taxonomy" id="1463599"/>
    <lineage>
        <taxon>Bacteria</taxon>
        <taxon>Pseudomonadati</taxon>
        <taxon>Pseudomonadota</taxon>
        <taxon>Alphaproteobacteria</taxon>
        <taxon>Sphingomonadales</taxon>
        <taxon>Erythrobacteraceae</taxon>
        <taxon>Parapontixanthobacter</taxon>
    </lineage>
</organism>
<evidence type="ECO:0000313" key="1">
    <source>
        <dbReference type="EMBL" id="MXO86462.1"/>
    </source>
</evidence>
<protein>
    <submittedName>
        <fullName evidence="1">Uncharacterized protein</fullName>
    </submittedName>
</protein>
<keyword evidence="2" id="KW-1185">Reference proteome</keyword>
<proteinExistence type="predicted"/>
<name>A0A844ZGT7_9SPHN</name>
<reference evidence="1 2" key="1">
    <citation type="submission" date="2019-12" db="EMBL/GenBank/DDBJ databases">
        <title>Genomic-based taxomic classification of the family Erythrobacteraceae.</title>
        <authorList>
            <person name="Xu L."/>
        </authorList>
    </citation>
    <scope>NUCLEOTIDE SEQUENCE [LARGE SCALE GENOMIC DNA]</scope>
    <source>
        <strain evidence="1 2">MCCC 1A09962</strain>
    </source>
</reference>
<sequence>MTSLPHLHSLWVGPELQYLERLCVASAKAAGHEFTIWSYEPETLKHVPDGIEVRDAADVMPRDRLICYRGSNSIALGANLWRIELLDQGYDCWVDMDLIFLGPLDFGDDYIFACEHGNRMNNAIMMAPAGSPLVEDLKSLARPNRRPPWYGPKKSLRYYWKRLRNGRMELEDYPWGTFSAGMLTYAITKNGLERYAHPIEVLHPVSWADARKVYEPAEVVEAMLTDETRTVHLWHSRLEGLRDAPPPKGSFIDKMCERFDIDPTY</sequence>
<accession>A0A844ZGT7</accession>
<dbReference type="AlphaFoldDB" id="A0A844ZGT7"/>
<comment type="caution">
    <text evidence="1">The sequence shown here is derived from an EMBL/GenBank/DDBJ whole genome shotgun (WGS) entry which is preliminary data.</text>
</comment>
<evidence type="ECO:0000313" key="2">
    <source>
        <dbReference type="Proteomes" id="UP000433104"/>
    </source>
</evidence>